<organism evidence="1 3">
    <name type="scientific">Rhizophagus clarus</name>
    <dbReference type="NCBI Taxonomy" id="94130"/>
    <lineage>
        <taxon>Eukaryota</taxon>
        <taxon>Fungi</taxon>
        <taxon>Fungi incertae sedis</taxon>
        <taxon>Mucoromycota</taxon>
        <taxon>Glomeromycotina</taxon>
        <taxon>Glomeromycetes</taxon>
        <taxon>Glomerales</taxon>
        <taxon>Glomeraceae</taxon>
        <taxon>Rhizophagus</taxon>
    </lineage>
</organism>
<name>A0A2Z6R1M8_9GLOM</name>
<accession>A0A2Z6R1M8</accession>
<evidence type="ECO:0000313" key="2">
    <source>
        <dbReference type="EMBL" id="GES97023.1"/>
    </source>
</evidence>
<dbReference type="Proteomes" id="UP000247702">
    <property type="component" value="Unassembled WGS sequence"/>
</dbReference>
<reference evidence="1 3" key="1">
    <citation type="submission" date="2017-11" db="EMBL/GenBank/DDBJ databases">
        <title>The genome of Rhizophagus clarus HR1 reveals common genetic basis of auxotrophy among arbuscular mycorrhizal fungi.</title>
        <authorList>
            <person name="Kobayashi Y."/>
        </authorList>
    </citation>
    <scope>NUCLEOTIDE SEQUENCE [LARGE SCALE GENOMIC DNA]</scope>
    <source>
        <strain evidence="1 3">HR1</strain>
    </source>
</reference>
<evidence type="ECO:0000313" key="3">
    <source>
        <dbReference type="Proteomes" id="UP000247702"/>
    </source>
</evidence>
<protein>
    <recommendedName>
        <fullName evidence="4">Reverse transcriptase domain-containing protein</fullName>
    </recommendedName>
</protein>
<comment type="caution">
    <text evidence="1">The sequence shown here is derived from an EMBL/GenBank/DDBJ whole genome shotgun (WGS) entry which is preliminary data.</text>
</comment>
<reference evidence="2" key="2">
    <citation type="submission" date="2019-10" db="EMBL/GenBank/DDBJ databases">
        <title>Conservation and host-specific expression of non-tandemly repeated heterogenous ribosome RNA gene in arbuscular mycorrhizal fungi.</title>
        <authorList>
            <person name="Maeda T."/>
            <person name="Kobayashi Y."/>
            <person name="Nakagawa T."/>
            <person name="Ezawa T."/>
            <person name="Yamaguchi K."/>
            <person name="Bino T."/>
            <person name="Nishimoto Y."/>
            <person name="Shigenobu S."/>
            <person name="Kawaguchi M."/>
        </authorList>
    </citation>
    <scope>NUCLEOTIDE SEQUENCE</scope>
    <source>
        <strain evidence="2">HR1</strain>
    </source>
</reference>
<evidence type="ECO:0008006" key="4">
    <source>
        <dbReference type="Google" id="ProtNLM"/>
    </source>
</evidence>
<gene>
    <name evidence="2" type="ORF">RCL2_002361100</name>
    <name evidence="1" type="ORF">RclHR1_26290005</name>
</gene>
<dbReference type="Proteomes" id="UP000615446">
    <property type="component" value="Unassembled WGS sequence"/>
</dbReference>
<evidence type="ECO:0000313" key="1">
    <source>
        <dbReference type="EMBL" id="GBB95855.1"/>
    </source>
</evidence>
<sequence>MLAEQLPVLEKTKKQFYSLYGDAMCLLCYEEFETFSHIWNCSYHDNFILRTYNKFKNNILDFILDQQPTADFTNLSVEFDALGFYTNLQSQLLNQLTFIDILKGFVPLVLCDFLNSYLSHSQLTEFILRTYDIIYDDCGLLWQDRCTGFSVSEEALGFTRRIKRLYRYKSKYNIDHNFSFSLFNLDHFSINSFDFISSFIRNNIKYIDYYTYRVT</sequence>
<keyword evidence="3" id="KW-1185">Reference proteome</keyword>
<proteinExistence type="predicted"/>
<dbReference type="EMBL" id="BLAL01000254">
    <property type="protein sequence ID" value="GES97023.1"/>
    <property type="molecule type" value="Genomic_DNA"/>
</dbReference>
<dbReference type="AlphaFoldDB" id="A0A2Z6R1M8"/>
<dbReference type="EMBL" id="BEXD01001812">
    <property type="protein sequence ID" value="GBB95855.1"/>
    <property type="molecule type" value="Genomic_DNA"/>
</dbReference>